<comment type="catalytic activity">
    <reaction evidence="13 15">
        <text>5-amino-6-(5-phospho-D-ribitylamino)uracil + NADP(+) = 5-amino-6-(5-phospho-D-ribosylamino)uracil + NADPH + H(+)</text>
        <dbReference type="Rhea" id="RHEA:17845"/>
        <dbReference type="ChEBI" id="CHEBI:15378"/>
        <dbReference type="ChEBI" id="CHEBI:57783"/>
        <dbReference type="ChEBI" id="CHEBI:58349"/>
        <dbReference type="ChEBI" id="CHEBI:58421"/>
        <dbReference type="ChEBI" id="CHEBI:58453"/>
        <dbReference type="EC" id="1.1.1.193"/>
    </reaction>
</comment>
<evidence type="ECO:0000256" key="8">
    <source>
        <dbReference type="ARBA" id="ARBA00022801"/>
    </source>
</evidence>
<dbReference type="Pfam" id="PF01872">
    <property type="entry name" value="RibD_C"/>
    <property type="match status" value="1"/>
</dbReference>
<dbReference type="PIRSF" id="PIRSF006769">
    <property type="entry name" value="RibD"/>
    <property type="match status" value="1"/>
</dbReference>
<evidence type="ECO:0000256" key="13">
    <source>
        <dbReference type="ARBA" id="ARBA00049861"/>
    </source>
</evidence>
<dbReference type="PROSITE" id="PS00903">
    <property type="entry name" value="CYT_DCMP_DEAMINASES_1"/>
    <property type="match status" value="1"/>
</dbReference>
<dbReference type="InterPro" id="IPR016193">
    <property type="entry name" value="Cytidine_deaminase-like"/>
</dbReference>
<dbReference type="NCBIfam" id="TIGR00326">
    <property type="entry name" value="eubact_ribD"/>
    <property type="match status" value="1"/>
</dbReference>
<evidence type="ECO:0000256" key="6">
    <source>
        <dbReference type="ARBA" id="ARBA00022619"/>
    </source>
</evidence>
<feature type="binding site" evidence="17">
    <location>
        <position position="184"/>
    </location>
    <ligand>
        <name>substrate</name>
    </ligand>
</feature>
<keyword evidence="11 15" id="KW-0560">Oxidoreductase</keyword>
<dbReference type="Proteomes" id="UP000031563">
    <property type="component" value="Unassembled WGS sequence"/>
</dbReference>
<feature type="binding site" evidence="17">
    <location>
        <position position="170"/>
    </location>
    <ligand>
        <name>NADP(+)</name>
        <dbReference type="ChEBI" id="CHEBI:58349"/>
    </ligand>
</feature>
<evidence type="ECO:0000256" key="5">
    <source>
        <dbReference type="ARBA" id="ARBA00007417"/>
    </source>
</evidence>
<dbReference type="GO" id="GO:0008835">
    <property type="term" value="F:diaminohydroxyphosphoribosylaminopyrimidine deaminase activity"/>
    <property type="evidence" value="ECO:0007669"/>
    <property type="project" value="UniProtKB-EC"/>
</dbReference>
<dbReference type="STRING" id="1221996.QY95_03623"/>
<dbReference type="GO" id="GO:0050661">
    <property type="term" value="F:NADP binding"/>
    <property type="evidence" value="ECO:0007669"/>
    <property type="project" value="InterPro"/>
</dbReference>
<evidence type="ECO:0000256" key="1">
    <source>
        <dbReference type="ARBA" id="ARBA00002151"/>
    </source>
</evidence>
<evidence type="ECO:0000256" key="9">
    <source>
        <dbReference type="ARBA" id="ARBA00022833"/>
    </source>
</evidence>
<feature type="binding site" evidence="18">
    <location>
        <position position="75"/>
    </location>
    <ligand>
        <name>Zn(2+)</name>
        <dbReference type="ChEBI" id="CHEBI:29105"/>
        <note>catalytic</note>
    </ligand>
</feature>
<feature type="binding site" evidence="17">
    <location>
        <position position="207"/>
    </location>
    <ligand>
        <name>substrate</name>
    </ligand>
</feature>
<protein>
    <recommendedName>
        <fullName evidence="15">Riboflavin biosynthesis protein RibD</fullName>
    </recommendedName>
    <domain>
        <recommendedName>
            <fullName evidence="15">Diaminohydroxyphosphoribosylaminopyrimidine deaminase</fullName>
            <shortName evidence="15">DRAP deaminase</shortName>
            <ecNumber evidence="15">3.5.4.26</ecNumber>
        </recommendedName>
        <alternativeName>
            <fullName evidence="15">Riboflavin-specific deaminase</fullName>
        </alternativeName>
    </domain>
    <domain>
        <recommendedName>
            <fullName evidence="15">5-amino-6-(5-phosphoribosylamino)uracil reductase</fullName>
            <ecNumber evidence="15">1.1.1.193</ecNumber>
        </recommendedName>
        <alternativeName>
            <fullName evidence="15">HTP reductase</fullName>
        </alternativeName>
    </domain>
</protein>
<keyword evidence="7 15" id="KW-0479">Metal-binding</keyword>
<name>A0A0F5HQF0_BACTR</name>
<evidence type="ECO:0000256" key="11">
    <source>
        <dbReference type="ARBA" id="ARBA00023002"/>
    </source>
</evidence>
<dbReference type="Gene3D" id="3.40.140.10">
    <property type="entry name" value="Cytidine Deaminase, domain 2"/>
    <property type="match status" value="1"/>
</dbReference>
<feature type="binding site" evidence="18">
    <location>
        <position position="50"/>
    </location>
    <ligand>
        <name>Zn(2+)</name>
        <dbReference type="ChEBI" id="CHEBI:29105"/>
        <note>catalytic</note>
    </ligand>
</feature>
<accession>A0A0F5HQF0</accession>
<evidence type="ECO:0000313" key="20">
    <source>
        <dbReference type="EMBL" id="KKB35052.1"/>
    </source>
</evidence>
<keyword evidence="8 15" id="KW-0378">Hydrolase</keyword>
<evidence type="ECO:0000256" key="3">
    <source>
        <dbReference type="ARBA" id="ARBA00004910"/>
    </source>
</evidence>
<dbReference type="NCBIfam" id="TIGR00227">
    <property type="entry name" value="ribD_Cterm"/>
    <property type="match status" value="1"/>
</dbReference>
<feature type="binding site" evidence="17">
    <location>
        <position position="196"/>
    </location>
    <ligand>
        <name>NADP(+)</name>
        <dbReference type="ChEBI" id="CHEBI:58349"/>
    </ligand>
</feature>
<gene>
    <name evidence="20" type="ORF">QY95_03623</name>
</gene>
<feature type="binding site" evidence="17">
    <location>
        <position position="204"/>
    </location>
    <ligand>
        <name>substrate</name>
    </ligand>
</feature>
<dbReference type="InterPro" id="IPR004794">
    <property type="entry name" value="Eubact_RibD"/>
</dbReference>
<dbReference type="EC" id="3.5.4.26" evidence="15"/>
<dbReference type="GO" id="GO:0008703">
    <property type="term" value="F:5-amino-6-(5-phosphoribosylamino)uracil reductase activity"/>
    <property type="evidence" value="ECO:0007669"/>
    <property type="project" value="UniProtKB-EC"/>
</dbReference>
<dbReference type="InterPro" id="IPR011549">
    <property type="entry name" value="RibD_C"/>
</dbReference>
<keyword evidence="12" id="KW-0511">Multifunctional enzyme</keyword>
<comment type="caution">
    <text evidence="20">The sequence shown here is derived from an EMBL/GenBank/DDBJ whole genome shotgun (WGS) entry which is preliminary data.</text>
</comment>
<dbReference type="EMBL" id="JWIR02000076">
    <property type="protein sequence ID" value="KKB35052.1"/>
    <property type="molecule type" value="Genomic_DNA"/>
</dbReference>
<reference evidence="20" key="1">
    <citation type="submission" date="2015-02" db="EMBL/GenBank/DDBJ databases">
        <title>Genome Assembly of Bacillaceae bacterium MTCC 8252.</title>
        <authorList>
            <person name="Verma A."/>
            <person name="Khatri I."/>
            <person name="Mual P."/>
            <person name="Subramanian S."/>
            <person name="Krishnamurthi S."/>
        </authorList>
    </citation>
    <scope>NUCLEOTIDE SEQUENCE [LARGE SCALE GENOMIC DNA]</scope>
    <source>
        <strain evidence="20">MTCC 8252</strain>
    </source>
</reference>
<feature type="binding site" evidence="17">
    <location>
        <position position="168"/>
    </location>
    <ligand>
        <name>substrate</name>
    </ligand>
</feature>
<evidence type="ECO:0000256" key="15">
    <source>
        <dbReference type="PIRNR" id="PIRNR006769"/>
    </source>
</evidence>
<comment type="catalytic activity">
    <reaction evidence="14 15">
        <text>2,5-diamino-6-hydroxy-4-(5-phosphoribosylamino)-pyrimidine + H2O + H(+) = 5-amino-6-(5-phospho-D-ribosylamino)uracil + NH4(+)</text>
        <dbReference type="Rhea" id="RHEA:21868"/>
        <dbReference type="ChEBI" id="CHEBI:15377"/>
        <dbReference type="ChEBI" id="CHEBI:15378"/>
        <dbReference type="ChEBI" id="CHEBI:28938"/>
        <dbReference type="ChEBI" id="CHEBI:58453"/>
        <dbReference type="ChEBI" id="CHEBI:58614"/>
        <dbReference type="EC" id="3.5.4.26"/>
    </reaction>
</comment>
<evidence type="ECO:0000256" key="14">
    <source>
        <dbReference type="ARBA" id="ARBA00049886"/>
    </source>
</evidence>
<evidence type="ECO:0000256" key="4">
    <source>
        <dbReference type="ARBA" id="ARBA00005259"/>
    </source>
</evidence>
<dbReference type="SUPFAM" id="SSF53927">
    <property type="entry name" value="Cytidine deaminase-like"/>
    <property type="match status" value="1"/>
</dbReference>
<dbReference type="InterPro" id="IPR016192">
    <property type="entry name" value="APOBEC/CMP_deaminase_Zn-bd"/>
</dbReference>
<dbReference type="Gene3D" id="3.40.430.10">
    <property type="entry name" value="Dihydrofolate Reductase, subunit A"/>
    <property type="match status" value="1"/>
</dbReference>
<feature type="active site" description="Proton donor" evidence="16">
    <location>
        <position position="52"/>
    </location>
</feature>
<proteinExistence type="inferred from homology"/>
<feature type="binding site" evidence="17">
    <location>
        <begin position="293"/>
        <end position="299"/>
    </location>
    <ligand>
        <name>NADP(+)</name>
        <dbReference type="ChEBI" id="CHEBI:58349"/>
    </ligand>
</feature>
<dbReference type="PROSITE" id="PS51747">
    <property type="entry name" value="CYT_DCMP_DEAMINASES_2"/>
    <property type="match status" value="1"/>
</dbReference>
<dbReference type="EC" id="1.1.1.193" evidence="15"/>
<dbReference type="InterPro" id="IPR024072">
    <property type="entry name" value="DHFR-like_dom_sf"/>
</dbReference>
<dbReference type="RefSeq" id="WP_175286654.1">
    <property type="nucleotide sequence ID" value="NZ_JWIR02000076.1"/>
</dbReference>
<evidence type="ECO:0000256" key="2">
    <source>
        <dbReference type="ARBA" id="ARBA00004882"/>
    </source>
</evidence>
<dbReference type="PANTHER" id="PTHR38011:SF7">
    <property type="entry name" value="2,5-DIAMINO-6-RIBOSYLAMINO-4(3H)-PYRIMIDINONE 5'-PHOSPHATE REDUCTASE"/>
    <property type="match status" value="1"/>
</dbReference>
<dbReference type="PANTHER" id="PTHR38011">
    <property type="entry name" value="DIHYDROFOLATE REDUCTASE FAMILY PROTEIN (AFU_ORTHOLOGUE AFUA_8G06820)"/>
    <property type="match status" value="1"/>
</dbReference>
<evidence type="ECO:0000313" key="21">
    <source>
        <dbReference type="Proteomes" id="UP000031563"/>
    </source>
</evidence>
<evidence type="ECO:0000256" key="18">
    <source>
        <dbReference type="PIRSR" id="PIRSR006769-3"/>
    </source>
</evidence>
<dbReference type="AlphaFoldDB" id="A0A0F5HQF0"/>
<dbReference type="InterPro" id="IPR002734">
    <property type="entry name" value="RibDG_C"/>
</dbReference>
<keyword evidence="10 15" id="KW-0521">NADP</keyword>
<comment type="similarity">
    <text evidence="5 15">In the C-terminal section; belongs to the HTP reductase family.</text>
</comment>
<dbReference type="FunFam" id="3.40.140.10:FF:000025">
    <property type="entry name" value="Riboflavin biosynthesis protein RibD"/>
    <property type="match status" value="1"/>
</dbReference>
<dbReference type="GO" id="GO:0008270">
    <property type="term" value="F:zinc ion binding"/>
    <property type="evidence" value="ECO:0007669"/>
    <property type="project" value="InterPro"/>
</dbReference>
<feature type="domain" description="CMP/dCMP-type deaminase" evidence="19">
    <location>
        <begin position="1"/>
        <end position="123"/>
    </location>
</feature>
<dbReference type="InterPro" id="IPR050765">
    <property type="entry name" value="Riboflavin_Biosynth_HTPR"/>
</dbReference>
<comment type="function">
    <text evidence="1 15">Converts 2,5-diamino-6-(ribosylamino)-4(3h)-pyrimidinone 5'-phosphate into 5-amino-6-(ribosylamino)-2,4(1h,3h)-pyrimidinedione 5'-phosphate.</text>
</comment>
<keyword evidence="6 15" id="KW-0686">Riboflavin biosynthesis</keyword>
<comment type="similarity">
    <text evidence="4 15">In the N-terminal section; belongs to the cytidine and deoxycytidylate deaminase family.</text>
</comment>
<dbReference type="GO" id="GO:0009231">
    <property type="term" value="P:riboflavin biosynthetic process"/>
    <property type="evidence" value="ECO:0007669"/>
    <property type="project" value="UniProtKB-UniPathway"/>
</dbReference>
<dbReference type="InterPro" id="IPR002125">
    <property type="entry name" value="CMP_dCMP_dom"/>
</dbReference>
<dbReference type="CDD" id="cd01284">
    <property type="entry name" value="Riboflavin_deaminase-reductase"/>
    <property type="match status" value="1"/>
</dbReference>
<dbReference type="Pfam" id="PF00383">
    <property type="entry name" value="dCMP_cyt_deam_1"/>
    <property type="match status" value="1"/>
</dbReference>
<feature type="binding site" evidence="17">
    <location>
        <position position="200"/>
    </location>
    <ligand>
        <name>NADP(+)</name>
        <dbReference type="ChEBI" id="CHEBI:58349"/>
    </ligand>
</feature>
<comment type="pathway">
    <text evidence="3 15">Cofactor biosynthesis; riboflavin biosynthesis; 5-amino-6-(D-ribitylamino)uracil from GTP: step 3/4.</text>
</comment>
<keyword evidence="9 15" id="KW-0862">Zinc</keyword>
<organism evidence="20 21">
    <name type="scientific">Bacillus thermotolerans</name>
    <name type="common">Quasibacillus thermotolerans</name>
    <dbReference type="NCBI Taxonomy" id="1221996"/>
    <lineage>
        <taxon>Bacteria</taxon>
        <taxon>Bacillati</taxon>
        <taxon>Bacillota</taxon>
        <taxon>Bacilli</taxon>
        <taxon>Bacillales</taxon>
        <taxon>Bacillaceae</taxon>
        <taxon>Bacillus</taxon>
    </lineage>
</organism>
<comment type="pathway">
    <text evidence="2 15">Cofactor biosynthesis; riboflavin biosynthesis; 5-amino-6-(D-ribitylamino)uracil from GTP: step 2/4.</text>
</comment>
<comment type="cofactor">
    <cofactor evidence="15 18">
        <name>Zn(2+)</name>
        <dbReference type="ChEBI" id="CHEBI:29105"/>
    </cofactor>
    <text evidence="15 18">Binds 1 zinc ion.</text>
</comment>
<evidence type="ECO:0000256" key="10">
    <source>
        <dbReference type="ARBA" id="ARBA00022857"/>
    </source>
</evidence>
<dbReference type="SUPFAM" id="SSF53597">
    <property type="entry name" value="Dihydrofolate reductase-like"/>
    <property type="match status" value="1"/>
</dbReference>
<evidence type="ECO:0000256" key="16">
    <source>
        <dbReference type="PIRSR" id="PIRSR006769-1"/>
    </source>
</evidence>
<feature type="binding site" evidence="17">
    <location>
        <position position="291"/>
    </location>
    <ligand>
        <name>substrate</name>
    </ligand>
</feature>
<evidence type="ECO:0000259" key="19">
    <source>
        <dbReference type="PROSITE" id="PS51747"/>
    </source>
</evidence>
<sequence>MTDKDYMRLAIQLAATTRGQTSPNPVVGAVIVKNHQIVGMGAHLKAGEPHAEIHALNMAGEKSKGATMYVTLEPCAHYGRTPPCAEALVQAGVARVVVAATDPDERVSGRGIEMIKSAGIEVIQGILEQEALELNEPFFYSVTEKQPFVTLKIASSLDGKIATCTGESKWITGEESREDVHFLRHTHDAILVGVNTVIADDPTLNTRLPGGGKNPIRIILDHHLRTPIQAKMISDNLAPVWIVTSPACDVNQQKEFEKRGVKLIKMDETPIRIKSLLEILFKEGIQSLLVEGGGVVNDSFLRSGLFNQVIVYLAPLLIGSQSAPSSFSGLGIESLEHAARLTFKNIESIGNDLKITAVRK</sequence>
<evidence type="ECO:0000256" key="7">
    <source>
        <dbReference type="ARBA" id="ARBA00022723"/>
    </source>
</evidence>
<feature type="binding site" evidence="17">
    <location>
        <position position="154"/>
    </location>
    <ligand>
        <name>NADP(+)</name>
        <dbReference type="ChEBI" id="CHEBI:58349"/>
    </ligand>
</feature>
<feature type="binding site" evidence="18">
    <location>
        <position position="84"/>
    </location>
    <ligand>
        <name>Zn(2+)</name>
        <dbReference type="ChEBI" id="CHEBI:29105"/>
        <note>catalytic</note>
    </ligand>
</feature>
<dbReference type="UniPathway" id="UPA00275">
    <property type="reaction ID" value="UER00401"/>
</dbReference>
<keyword evidence="21" id="KW-1185">Reference proteome</keyword>
<evidence type="ECO:0000256" key="12">
    <source>
        <dbReference type="ARBA" id="ARBA00023268"/>
    </source>
</evidence>
<evidence type="ECO:0000256" key="17">
    <source>
        <dbReference type="PIRSR" id="PIRSR006769-2"/>
    </source>
</evidence>